<reference evidence="1" key="1">
    <citation type="submission" date="2022-02" db="EMBL/GenBank/DDBJ databases">
        <title>Plant Genome Project.</title>
        <authorList>
            <person name="Zhang R.-G."/>
        </authorList>
    </citation>
    <scope>NUCLEOTIDE SEQUENCE</scope>
    <source>
        <strain evidence="1">AT1</strain>
    </source>
</reference>
<name>A0ACC0LYP3_RHOML</name>
<sequence length="63" mass="7131">MLMVALPPTGLLAFGAGTGLKRHAYPFEGYLSAYLSWSLKINKLELGNLFLYIWFVLAYGLRY</sequence>
<proteinExistence type="predicted"/>
<protein>
    <submittedName>
        <fullName evidence="1">Uncharacterized protein</fullName>
    </submittedName>
</protein>
<gene>
    <name evidence="1" type="ORF">RHMOL_Rhmol10G0041600</name>
</gene>
<evidence type="ECO:0000313" key="2">
    <source>
        <dbReference type="Proteomes" id="UP001062846"/>
    </source>
</evidence>
<keyword evidence="2" id="KW-1185">Reference proteome</keyword>
<accession>A0ACC0LYP3</accession>
<organism evidence="1 2">
    <name type="scientific">Rhododendron molle</name>
    <name type="common">Chinese azalea</name>
    <name type="synonym">Azalea mollis</name>
    <dbReference type="NCBI Taxonomy" id="49168"/>
    <lineage>
        <taxon>Eukaryota</taxon>
        <taxon>Viridiplantae</taxon>
        <taxon>Streptophyta</taxon>
        <taxon>Embryophyta</taxon>
        <taxon>Tracheophyta</taxon>
        <taxon>Spermatophyta</taxon>
        <taxon>Magnoliopsida</taxon>
        <taxon>eudicotyledons</taxon>
        <taxon>Gunneridae</taxon>
        <taxon>Pentapetalae</taxon>
        <taxon>asterids</taxon>
        <taxon>Ericales</taxon>
        <taxon>Ericaceae</taxon>
        <taxon>Ericoideae</taxon>
        <taxon>Rhodoreae</taxon>
        <taxon>Rhododendron</taxon>
    </lineage>
</organism>
<dbReference type="Proteomes" id="UP001062846">
    <property type="component" value="Chromosome 10"/>
</dbReference>
<dbReference type="EMBL" id="CM046397">
    <property type="protein sequence ID" value="KAI8533846.1"/>
    <property type="molecule type" value="Genomic_DNA"/>
</dbReference>
<evidence type="ECO:0000313" key="1">
    <source>
        <dbReference type="EMBL" id="KAI8533846.1"/>
    </source>
</evidence>
<comment type="caution">
    <text evidence="1">The sequence shown here is derived from an EMBL/GenBank/DDBJ whole genome shotgun (WGS) entry which is preliminary data.</text>
</comment>